<dbReference type="EMBL" id="AP017313">
    <property type="protein sequence ID" value="BAU52455.1"/>
    <property type="molecule type" value="Genomic_DNA"/>
</dbReference>
<accession>A0A120MY32</accession>
<evidence type="ECO:0000313" key="2">
    <source>
        <dbReference type="Proteomes" id="UP000218263"/>
    </source>
</evidence>
<keyword evidence="2" id="KW-1185">Reference proteome</keyword>
<reference evidence="1 2" key="1">
    <citation type="submission" date="2015-12" db="EMBL/GenBank/DDBJ databases">
        <title>Genome sequence of Mucilaginibacter gotjawali.</title>
        <authorList>
            <person name="Lee J.S."/>
            <person name="Lee K.C."/>
            <person name="Kim K.K."/>
            <person name="Lee B.W."/>
        </authorList>
    </citation>
    <scope>NUCLEOTIDE SEQUENCE [LARGE SCALE GENOMIC DNA]</scope>
    <source>
        <strain evidence="1 2">SA3-7</strain>
    </source>
</reference>
<dbReference type="KEGG" id="mgot:MgSA37_00616"/>
<gene>
    <name evidence="1" type="ORF">MgSA37_00616</name>
</gene>
<dbReference type="AlphaFoldDB" id="A0A120MY32"/>
<evidence type="ECO:0000313" key="1">
    <source>
        <dbReference type="EMBL" id="BAU52455.1"/>
    </source>
</evidence>
<sequence length="44" mass="5506">MNSTLIKVLARLSFFNFKRNLFFYIPLNISRNLKYLYTFKFKFF</sequence>
<name>A0A120MY32_9SPHI</name>
<organism evidence="1 2">
    <name type="scientific">Mucilaginibacter gotjawali</name>
    <dbReference type="NCBI Taxonomy" id="1550579"/>
    <lineage>
        <taxon>Bacteria</taxon>
        <taxon>Pseudomonadati</taxon>
        <taxon>Bacteroidota</taxon>
        <taxon>Sphingobacteriia</taxon>
        <taxon>Sphingobacteriales</taxon>
        <taxon>Sphingobacteriaceae</taxon>
        <taxon>Mucilaginibacter</taxon>
    </lineage>
</organism>
<protein>
    <submittedName>
        <fullName evidence="1">Uncharacterized protein</fullName>
    </submittedName>
</protein>
<dbReference type="Proteomes" id="UP000218263">
    <property type="component" value="Chromosome"/>
</dbReference>
<proteinExistence type="predicted"/>